<dbReference type="SUPFAM" id="SSF47954">
    <property type="entry name" value="Cyclin-like"/>
    <property type="match status" value="1"/>
</dbReference>
<evidence type="ECO:0000313" key="8">
    <source>
        <dbReference type="Proteomes" id="UP001142055"/>
    </source>
</evidence>
<organism evidence="7 8">
    <name type="scientific">Blomia tropicalis</name>
    <name type="common">Mite</name>
    <dbReference type="NCBI Taxonomy" id="40697"/>
    <lineage>
        <taxon>Eukaryota</taxon>
        <taxon>Metazoa</taxon>
        <taxon>Ecdysozoa</taxon>
        <taxon>Arthropoda</taxon>
        <taxon>Chelicerata</taxon>
        <taxon>Arachnida</taxon>
        <taxon>Acari</taxon>
        <taxon>Acariformes</taxon>
        <taxon>Sarcoptiformes</taxon>
        <taxon>Astigmata</taxon>
        <taxon>Glycyphagoidea</taxon>
        <taxon>Echimyopodidae</taxon>
        <taxon>Blomia</taxon>
    </lineage>
</organism>
<dbReference type="Gene3D" id="1.10.472.10">
    <property type="entry name" value="Cyclin-like"/>
    <property type="match status" value="2"/>
</dbReference>
<keyword evidence="3" id="KW-0131">Cell cycle</keyword>
<dbReference type="Proteomes" id="UP001142055">
    <property type="component" value="Chromosome 2"/>
</dbReference>
<dbReference type="FunFam" id="1.10.472.10:FF:000003">
    <property type="entry name" value="G1/S-specific cyclin-D2"/>
    <property type="match status" value="1"/>
</dbReference>
<keyword evidence="2 4" id="KW-0195">Cyclin</keyword>
<proteinExistence type="inferred from homology"/>
<gene>
    <name evidence="7" type="ORF">RDWZM_005405</name>
</gene>
<dbReference type="SMART" id="SM00385">
    <property type="entry name" value="CYCLIN"/>
    <property type="match status" value="1"/>
</dbReference>
<dbReference type="GO" id="GO:0000278">
    <property type="term" value="P:mitotic cell cycle"/>
    <property type="evidence" value="ECO:0007669"/>
    <property type="project" value="UniProtKB-ARBA"/>
</dbReference>
<dbReference type="Pfam" id="PF00134">
    <property type="entry name" value="Cyclin_N"/>
    <property type="match status" value="1"/>
</dbReference>
<comment type="similarity">
    <text evidence="4">Belongs to the cyclin family.</text>
</comment>
<dbReference type="PROSITE" id="PS00292">
    <property type="entry name" value="CYCLINS"/>
    <property type="match status" value="1"/>
</dbReference>
<protein>
    <recommendedName>
        <fullName evidence="6">Cyclin-like domain-containing protein</fullName>
    </recommendedName>
</protein>
<dbReference type="EMBL" id="JAPWDV010000002">
    <property type="protein sequence ID" value="KAJ6219593.1"/>
    <property type="molecule type" value="Genomic_DNA"/>
</dbReference>
<accession>A0A9Q0RKU4</accession>
<name>A0A9Q0RKU4_BLOTA</name>
<feature type="region of interest" description="Disordered" evidence="5">
    <location>
        <begin position="1"/>
        <end position="63"/>
    </location>
</feature>
<dbReference type="PANTHER" id="PTHR10177">
    <property type="entry name" value="CYCLINS"/>
    <property type="match status" value="1"/>
</dbReference>
<dbReference type="InterPro" id="IPR039361">
    <property type="entry name" value="Cyclin"/>
</dbReference>
<evidence type="ECO:0000259" key="6">
    <source>
        <dbReference type="SMART" id="SM00385"/>
    </source>
</evidence>
<evidence type="ECO:0000256" key="1">
    <source>
        <dbReference type="ARBA" id="ARBA00022618"/>
    </source>
</evidence>
<dbReference type="InterPro" id="IPR036915">
    <property type="entry name" value="Cyclin-like_sf"/>
</dbReference>
<sequence>MDLLCSEPSPTSPTEKFFDSEQKQLPTTTNSNSNEMNGGKMDNSNTNGSPESDSISVSVGHKMGSNGLESNRYDLCSSPLSEASSGYGSTLAQSSPEVDDVDMCNFLQIGDDSSHGEMPTRASHDAHMLNDLRIPRQMLQIECQYVPFGVVEGVYLNGKYEADERARTIVTEWMLEVCEELKCEEVTFPLAVNYLDRFLLASPEIRKYQLQLIAVVCLLIASKIRQCQAINPYDLSYMTDNSVEVEQILNWELLVLKRLQWDVSSILAIDYLDHILVNLPELVQNSYDRQHNGRSHHNHYTSSCLTVWPSQYCTANDITDHHHHHHNQRHHSHHNRQHQCMTSSNKRSMGDETEVSSAKRFKTVEHRQSSVTDIQQTIRRHASTLISLCSTDYSLHRARLLIAQQGSSP</sequence>
<evidence type="ECO:0000313" key="7">
    <source>
        <dbReference type="EMBL" id="KAJ6219593.1"/>
    </source>
</evidence>
<reference evidence="7" key="1">
    <citation type="submission" date="2022-12" db="EMBL/GenBank/DDBJ databases">
        <title>Genome assemblies of Blomia tropicalis.</title>
        <authorList>
            <person name="Cui Y."/>
        </authorList>
    </citation>
    <scope>NUCLEOTIDE SEQUENCE</scope>
    <source>
        <tissue evidence="7">Adult mites</tissue>
    </source>
</reference>
<keyword evidence="8" id="KW-1185">Reference proteome</keyword>
<evidence type="ECO:0000256" key="4">
    <source>
        <dbReference type="RuleBase" id="RU000383"/>
    </source>
</evidence>
<feature type="region of interest" description="Disordered" evidence="5">
    <location>
        <begin position="322"/>
        <end position="368"/>
    </location>
</feature>
<evidence type="ECO:0000256" key="5">
    <source>
        <dbReference type="SAM" id="MobiDB-lite"/>
    </source>
</evidence>
<evidence type="ECO:0000256" key="2">
    <source>
        <dbReference type="ARBA" id="ARBA00023127"/>
    </source>
</evidence>
<dbReference type="InterPro" id="IPR006671">
    <property type="entry name" value="Cyclin_N"/>
</dbReference>
<dbReference type="AlphaFoldDB" id="A0A9Q0RKU4"/>
<dbReference type="InterPro" id="IPR048258">
    <property type="entry name" value="Cyclins_cyclin-box"/>
</dbReference>
<evidence type="ECO:0000256" key="3">
    <source>
        <dbReference type="ARBA" id="ARBA00023306"/>
    </source>
</evidence>
<feature type="compositionally biased region" description="Polar residues" evidence="5">
    <location>
        <begin position="23"/>
        <end position="57"/>
    </location>
</feature>
<feature type="compositionally biased region" description="Basic residues" evidence="5">
    <location>
        <begin position="322"/>
        <end position="337"/>
    </location>
</feature>
<comment type="caution">
    <text evidence="7">The sequence shown here is derived from an EMBL/GenBank/DDBJ whole genome shotgun (WGS) entry which is preliminary data.</text>
</comment>
<feature type="domain" description="Cyclin-like" evidence="6">
    <location>
        <begin position="172"/>
        <end position="257"/>
    </location>
</feature>
<dbReference type="InterPro" id="IPR013763">
    <property type="entry name" value="Cyclin-like_dom"/>
</dbReference>
<dbReference type="GO" id="GO:0051301">
    <property type="term" value="P:cell division"/>
    <property type="evidence" value="ECO:0007669"/>
    <property type="project" value="UniProtKB-KW"/>
</dbReference>
<keyword evidence="1" id="KW-0132">Cell division</keyword>